<dbReference type="Pfam" id="PF00202">
    <property type="entry name" value="Aminotran_3"/>
    <property type="match status" value="1"/>
</dbReference>
<dbReference type="EC" id="2.6.1.44" evidence="4"/>
<protein>
    <recommendedName>
        <fullName evidence="4">alanine--glyoxylate transaminase</fullName>
        <ecNumber evidence="4">2.6.1.44</ecNumber>
    </recommendedName>
</protein>
<proteinExistence type="inferred from homology"/>
<dbReference type="Proteomes" id="UP001231166">
    <property type="component" value="Plasmid pRho-VOC14-L"/>
</dbReference>
<evidence type="ECO:0000256" key="1">
    <source>
        <dbReference type="ARBA" id="ARBA00001933"/>
    </source>
</evidence>
<comment type="similarity">
    <text evidence="2">Belongs to the class-III pyridoxal-phosphate-dependent aminotransferase family.</text>
</comment>
<dbReference type="RefSeq" id="WP_269593083.1">
    <property type="nucleotide sequence ID" value="NZ_CP130956.1"/>
</dbReference>
<gene>
    <name evidence="8" type="ORF">O4328_43940</name>
    <name evidence="9" type="ORF">Q5707_42560</name>
</gene>
<dbReference type="AlphaFoldDB" id="A0AAX3YWA5"/>
<evidence type="ECO:0000256" key="4">
    <source>
        <dbReference type="ARBA" id="ARBA00013049"/>
    </source>
</evidence>
<evidence type="ECO:0000313" key="9">
    <source>
        <dbReference type="EMBL" id="WLF52672.1"/>
    </source>
</evidence>
<reference evidence="8" key="1">
    <citation type="submission" date="2022-12" db="EMBL/GenBank/DDBJ databases">
        <authorList>
            <person name="Krivoruchko A.V."/>
            <person name="Elkin A."/>
        </authorList>
    </citation>
    <scope>NUCLEOTIDE SEQUENCE</scope>
    <source>
        <strain evidence="8">IEGM 249</strain>
    </source>
</reference>
<dbReference type="Proteomes" id="UP001066327">
    <property type="component" value="Unassembled WGS sequence"/>
</dbReference>
<evidence type="ECO:0000256" key="3">
    <source>
        <dbReference type="ARBA" id="ARBA00011881"/>
    </source>
</evidence>
<dbReference type="EMBL" id="JAPWIS010000051">
    <property type="protein sequence ID" value="MCZ4590492.1"/>
    <property type="molecule type" value="Genomic_DNA"/>
</dbReference>
<dbReference type="InterPro" id="IPR005814">
    <property type="entry name" value="Aminotrans_3"/>
</dbReference>
<geneLocation type="plasmid" evidence="9 11">
    <name>pRho-VOC14-L</name>
</geneLocation>
<evidence type="ECO:0000313" key="8">
    <source>
        <dbReference type="EMBL" id="MCZ4590492.1"/>
    </source>
</evidence>
<evidence type="ECO:0000256" key="7">
    <source>
        <dbReference type="ARBA" id="ARBA00022898"/>
    </source>
</evidence>
<reference evidence="9" key="2">
    <citation type="submission" date="2023-07" db="EMBL/GenBank/DDBJ databases">
        <title>Genomic analysis of Rhodococcus opacus VOC-14 with glycol ethers degradation activity.</title>
        <authorList>
            <person name="Narkevich D.A."/>
            <person name="Hlushen A.M."/>
            <person name="Akhremchuk A.E."/>
            <person name="Sikolenko M.A."/>
            <person name="Valentovich L.N."/>
        </authorList>
    </citation>
    <scope>NUCLEOTIDE SEQUENCE</scope>
    <source>
        <strain evidence="9">VOC-14</strain>
        <plasmid evidence="9">pRho-VOC14-L</plasmid>
    </source>
</reference>
<dbReference type="PANTHER" id="PTHR45688:SF3">
    <property type="entry name" value="ALANINE--GLYOXYLATE AMINOTRANSFERASE 2, MITOCHONDRIAL"/>
    <property type="match status" value="1"/>
</dbReference>
<dbReference type="InterPro" id="IPR015424">
    <property type="entry name" value="PyrdxlP-dep_Trfase"/>
</dbReference>
<dbReference type="EMBL" id="CP130956">
    <property type="protein sequence ID" value="WLF52672.1"/>
    <property type="molecule type" value="Genomic_DNA"/>
</dbReference>
<keyword evidence="7" id="KW-0663">Pyridoxal phosphate</keyword>
<dbReference type="InterPro" id="IPR015421">
    <property type="entry name" value="PyrdxlP-dep_Trfase_major"/>
</dbReference>
<evidence type="ECO:0000256" key="6">
    <source>
        <dbReference type="ARBA" id="ARBA00022679"/>
    </source>
</evidence>
<dbReference type="Gene3D" id="3.40.640.10">
    <property type="entry name" value="Type I PLP-dependent aspartate aminotransferase-like (Major domain)"/>
    <property type="match status" value="1"/>
</dbReference>
<evidence type="ECO:0000256" key="5">
    <source>
        <dbReference type="ARBA" id="ARBA00022576"/>
    </source>
</evidence>
<evidence type="ECO:0000313" key="10">
    <source>
        <dbReference type="Proteomes" id="UP001066327"/>
    </source>
</evidence>
<evidence type="ECO:0000256" key="2">
    <source>
        <dbReference type="ARBA" id="ARBA00008954"/>
    </source>
</evidence>
<dbReference type="PANTHER" id="PTHR45688">
    <property type="match status" value="1"/>
</dbReference>
<dbReference type="Gene3D" id="3.90.1150.10">
    <property type="entry name" value="Aspartate Aminotransferase, domain 1"/>
    <property type="match status" value="1"/>
</dbReference>
<organism evidence="9 11">
    <name type="scientific">Rhodococcus opacus</name>
    <name type="common">Nocardia opaca</name>
    <dbReference type="NCBI Taxonomy" id="37919"/>
    <lineage>
        <taxon>Bacteria</taxon>
        <taxon>Bacillati</taxon>
        <taxon>Actinomycetota</taxon>
        <taxon>Actinomycetes</taxon>
        <taxon>Mycobacteriales</taxon>
        <taxon>Nocardiaceae</taxon>
        <taxon>Rhodococcus</taxon>
    </lineage>
</organism>
<dbReference type="GO" id="GO:0030170">
    <property type="term" value="F:pyridoxal phosphate binding"/>
    <property type="evidence" value="ECO:0007669"/>
    <property type="project" value="InterPro"/>
</dbReference>
<keyword evidence="5 9" id="KW-0032">Aminotransferase</keyword>
<comment type="subunit">
    <text evidence="3">Homotetramer.</text>
</comment>
<name>A0AAX3YWA5_RHOOP</name>
<evidence type="ECO:0000313" key="11">
    <source>
        <dbReference type="Proteomes" id="UP001231166"/>
    </source>
</evidence>
<accession>A0AAX3YWA5</accession>
<keyword evidence="9" id="KW-0614">Plasmid</keyword>
<keyword evidence="10" id="KW-1185">Reference proteome</keyword>
<keyword evidence="6" id="KW-0808">Transferase</keyword>
<sequence>MEHFGVRPQAITFAKGLANGISIGGVVAENEPMNCLTANSISTAGGNTIAMAAGNSVLDFIESHDLQANAADVGRLQSTGLQELATRHPLTGDVRGAGLMLGVELVENGTEKPAVAATNTILTQCRKRGLLIGKRGLSGNVLRVTPPMTVTIEEPKQALGILDDVLTYVASRAEPQPIH</sequence>
<dbReference type="SUPFAM" id="SSF53383">
    <property type="entry name" value="PLP-dependent transferases"/>
    <property type="match status" value="1"/>
</dbReference>
<dbReference type="InterPro" id="IPR015422">
    <property type="entry name" value="PyrdxlP-dep_Trfase_small"/>
</dbReference>
<dbReference type="GO" id="GO:0008453">
    <property type="term" value="F:alanine-glyoxylate transaminase activity"/>
    <property type="evidence" value="ECO:0007669"/>
    <property type="project" value="UniProtKB-EC"/>
</dbReference>
<comment type="cofactor">
    <cofactor evidence="1">
        <name>pyridoxal 5'-phosphate</name>
        <dbReference type="ChEBI" id="CHEBI:597326"/>
    </cofactor>
</comment>